<proteinExistence type="inferred from homology"/>
<organism evidence="2">
    <name type="scientific">marine metagenome</name>
    <dbReference type="NCBI Taxonomy" id="408172"/>
    <lineage>
        <taxon>unclassified sequences</taxon>
        <taxon>metagenomes</taxon>
        <taxon>ecological metagenomes</taxon>
    </lineage>
</organism>
<feature type="domain" description="LptD C-terminal" evidence="1">
    <location>
        <begin position="275"/>
        <end position="640"/>
    </location>
</feature>
<dbReference type="InterPro" id="IPR007543">
    <property type="entry name" value="LptD_C"/>
</dbReference>
<dbReference type="EMBL" id="UINC01019127">
    <property type="protein sequence ID" value="SVA80842.1"/>
    <property type="molecule type" value="Genomic_DNA"/>
</dbReference>
<dbReference type="AlphaFoldDB" id="A0A381YW27"/>
<accession>A0A381YW27</accession>
<dbReference type="PANTHER" id="PTHR30189">
    <property type="entry name" value="LPS-ASSEMBLY PROTEIN"/>
    <property type="match status" value="1"/>
</dbReference>
<gene>
    <name evidence="2" type="ORF">METZ01_LOCUS133696</name>
</gene>
<dbReference type="Pfam" id="PF04453">
    <property type="entry name" value="LptD"/>
    <property type="match status" value="1"/>
</dbReference>
<dbReference type="InterPro" id="IPR050218">
    <property type="entry name" value="LptD"/>
</dbReference>
<dbReference type="GO" id="GO:0015920">
    <property type="term" value="P:lipopolysaccharide transport"/>
    <property type="evidence" value="ECO:0007669"/>
    <property type="project" value="InterPro"/>
</dbReference>
<evidence type="ECO:0000313" key="2">
    <source>
        <dbReference type="EMBL" id="SVA80842.1"/>
    </source>
</evidence>
<name>A0A381YW27_9ZZZZ</name>
<protein>
    <recommendedName>
        <fullName evidence="1">LptD C-terminal domain-containing protein</fullName>
    </recommendedName>
</protein>
<sequence>MPIESFALGSNLNLTSCLVSNIGKTSTATQDSETNLSIEAGSIQAELGGRVDIQEKIKVTTGLSTITAESASYDETTGLLKIPKSVVFENPDLIIFGESAKLMTKEKTAIIDGADYQIFSIPARGTAGQIRVENGKNIELNEVTYSTCTSIDNSWELSAKKLAINNQSGEGTARNLVLRFKDIPIIYLPYLSFPTNDQRKTGLLAPNLGQSSKRGLEISLPYYWNLAPNIDLTTTPTLMVKRGLQLSTELRFLSAKQGGITQIDYLPNDDKYNNKNRTYISHNQTINLSPNWRMKLNGEYASDNSYFEDLTGTMSSTSRTHLLREMQLEHFSENWALEIGMNHYQMIDDSIIAEEKPYRRLPYFNFSGVWNNNTHGLNYILDSEVVFFDKPETMRGSRFHVMPEISAPLNFNGIRITPAIGMDLTKYNLHNSKDNSQSNSSVSPERAVPIYSLDLTGVFQKTWKDGRYLQTLEPRILGVYIPYRNQDDFPIFDTIAPDMNGIQMFRKNRYVGQDRLGDTSQITYGITTKVYDANKSNPLFGFTLGQIRYFKDRKVALPSETKLTEDSSSYMAMMNMKINKNWSIKLGHMWNTYSNKSMKTTARFQYKSEQSEIFNLSYRYRRNMLKQLDASFSWPVRDHWNVVGRYNYSILDRKVLEQFVGLEYESCCWGIRVISRKHLAYRNGDTDTSFSIEFVFKGLSDIGDPVENLLDRGILGYDLE</sequence>
<dbReference type="GO" id="GO:0043165">
    <property type="term" value="P:Gram-negative-bacterium-type cell outer membrane assembly"/>
    <property type="evidence" value="ECO:0007669"/>
    <property type="project" value="InterPro"/>
</dbReference>
<dbReference type="PANTHER" id="PTHR30189:SF1">
    <property type="entry name" value="LPS-ASSEMBLY PROTEIN LPTD"/>
    <property type="match status" value="1"/>
</dbReference>
<dbReference type="GO" id="GO:1990351">
    <property type="term" value="C:transporter complex"/>
    <property type="evidence" value="ECO:0007669"/>
    <property type="project" value="TreeGrafter"/>
</dbReference>
<dbReference type="InterPro" id="IPR020889">
    <property type="entry name" value="LipoPS_assembly_LptD"/>
</dbReference>
<dbReference type="HAMAP" id="MF_01411">
    <property type="entry name" value="LPS_assembly_LptD"/>
    <property type="match status" value="1"/>
</dbReference>
<dbReference type="GO" id="GO:0009279">
    <property type="term" value="C:cell outer membrane"/>
    <property type="evidence" value="ECO:0007669"/>
    <property type="project" value="InterPro"/>
</dbReference>
<evidence type="ECO:0000259" key="1">
    <source>
        <dbReference type="Pfam" id="PF04453"/>
    </source>
</evidence>
<reference evidence="2" key="1">
    <citation type="submission" date="2018-05" db="EMBL/GenBank/DDBJ databases">
        <authorList>
            <person name="Lanie J.A."/>
            <person name="Ng W.-L."/>
            <person name="Kazmierczak K.M."/>
            <person name="Andrzejewski T.M."/>
            <person name="Davidsen T.M."/>
            <person name="Wayne K.J."/>
            <person name="Tettelin H."/>
            <person name="Glass J.I."/>
            <person name="Rusch D."/>
            <person name="Podicherti R."/>
            <person name="Tsui H.-C.T."/>
            <person name="Winkler M.E."/>
        </authorList>
    </citation>
    <scope>NUCLEOTIDE SEQUENCE</scope>
</reference>